<feature type="domain" description="BD-FAE-like" evidence="3">
    <location>
        <begin position="36"/>
        <end position="175"/>
    </location>
</feature>
<keyword evidence="2" id="KW-0732">Signal</keyword>
<dbReference type="SUPFAM" id="SSF53474">
    <property type="entry name" value="alpha/beta-Hydrolases"/>
    <property type="match status" value="1"/>
</dbReference>
<keyword evidence="5" id="KW-1185">Reference proteome</keyword>
<feature type="chain" id="PRO_5046152102" evidence="2">
    <location>
        <begin position="21"/>
        <end position="292"/>
    </location>
</feature>
<dbReference type="Proteomes" id="UP001200022">
    <property type="component" value="Unassembled WGS sequence"/>
</dbReference>
<organism evidence="4 5">
    <name type="scientific">Flaviramulus multivorans</name>
    <dbReference type="NCBI Taxonomy" id="1304750"/>
    <lineage>
        <taxon>Bacteria</taxon>
        <taxon>Pseudomonadati</taxon>
        <taxon>Bacteroidota</taxon>
        <taxon>Flavobacteriia</taxon>
        <taxon>Flavobacteriales</taxon>
        <taxon>Flavobacteriaceae</taxon>
        <taxon>Flaviramulus</taxon>
    </lineage>
</organism>
<evidence type="ECO:0000256" key="1">
    <source>
        <dbReference type="ARBA" id="ARBA00022801"/>
    </source>
</evidence>
<dbReference type="InterPro" id="IPR049492">
    <property type="entry name" value="BD-FAE-like_dom"/>
</dbReference>
<keyword evidence="1 4" id="KW-0378">Hydrolase</keyword>
<dbReference type="Pfam" id="PF20434">
    <property type="entry name" value="BD-FAE"/>
    <property type="match status" value="1"/>
</dbReference>
<dbReference type="RefSeq" id="WP_237231123.1">
    <property type="nucleotide sequence ID" value="NZ_JAKKDV010000002.1"/>
</dbReference>
<feature type="signal peptide" evidence="2">
    <location>
        <begin position="1"/>
        <end position="20"/>
    </location>
</feature>
<dbReference type="PANTHER" id="PTHR48081">
    <property type="entry name" value="AB HYDROLASE SUPERFAMILY PROTEIN C4A8.06C"/>
    <property type="match status" value="1"/>
</dbReference>
<name>A0ABS9II59_9FLAO</name>
<proteinExistence type="predicted"/>
<evidence type="ECO:0000256" key="2">
    <source>
        <dbReference type="SAM" id="SignalP"/>
    </source>
</evidence>
<gene>
    <name evidence="4" type="ORF">L3X39_07340</name>
</gene>
<dbReference type="GO" id="GO:0016787">
    <property type="term" value="F:hydrolase activity"/>
    <property type="evidence" value="ECO:0007669"/>
    <property type="project" value="UniProtKB-KW"/>
</dbReference>
<reference evidence="4 5" key="1">
    <citation type="submission" date="2022-01" db="EMBL/GenBank/DDBJ databases">
        <title>Draft genome sequence of Sabulilitoribacter multivorans KCTC 32326.</title>
        <authorList>
            <person name="Oh J.-S."/>
        </authorList>
    </citation>
    <scope>NUCLEOTIDE SEQUENCE [LARGE SCALE GENOMIC DNA]</scope>
    <source>
        <strain evidence="4 5">M-M16</strain>
    </source>
</reference>
<protein>
    <submittedName>
        <fullName evidence="4">Alpha/beta hydrolase</fullName>
    </submittedName>
</protein>
<evidence type="ECO:0000313" key="5">
    <source>
        <dbReference type="Proteomes" id="UP001200022"/>
    </source>
</evidence>
<evidence type="ECO:0000313" key="4">
    <source>
        <dbReference type="EMBL" id="MCF7560446.1"/>
    </source>
</evidence>
<dbReference type="InterPro" id="IPR050300">
    <property type="entry name" value="GDXG_lipolytic_enzyme"/>
</dbReference>
<evidence type="ECO:0000259" key="3">
    <source>
        <dbReference type="Pfam" id="PF20434"/>
    </source>
</evidence>
<dbReference type="EMBL" id="JAKKDV010000002">
    <property type="protein sequence ID" value="MCF7560446.1"/>
    <property type="molecule type" value="Genomic_DNA"/>
</dbReference>
<sequence length="292" mass="32477">MKYIFLSFCMLSVLCLNAQAVTTYTYSVKGGDTLKLDVYAPKKMKKSDKFPVLLWMHGGGFSIGARDFIDDAKLCEYAAKNGYIGVSISYRLLRKGISTGFGCECAKEDKLETFKQAAIDYLDAAAFIVENAEALQIDTTKIIAGGSSAGAEGTLNAVYMREHFADSLNKYNNVKFAGVFSCAGAIVNADYITQSNAVPTVLFHGTKDQLVPFDTAPHHFCEPEKPGYLMLDGSKIIAKKLEELEISYYFNIVKEAMHEISTIPFEDLDKVFNFFERTVMNNEVIQTKIIKR</sequence>
<dbReference type="Gene3D" id="3.40.50.1820">
    <property type="entry name" value="alpha/beta hydrolase"/>
    <property type="match status" value="1"/>
</dbReference>
<accession>A0ABS9II59</accession>
<dbReference type="InterPro" id="IPR029058">
    <property type="entry name" value="AB_hydrolase_fold"/>
</dbReference>
<comment type="caution">
    <text evidence="4">The sequence shown here is derived from an EMBL/GenBank/DDBJ whole genome shotgun (WGS) entry which is preliminary data.</text>
</comment>